<reference evidence="4" key="1">
    <citation type="journal article" date="2014" name="Sci. Data">
        <title>Genomes of diverse isolates of the marine cyanobacterium Prochlorococcus.</title>
        <authorList>
            <person name="Biller S."/>
            <person name="Berube P."/>
            <person name="Thompson J."/>
            <person name="Kelly L."/>
            <person name="Roggensack S."/>
            <person name="Awad L."/>
            <person name="Roache-Johnson K."/>
            <person name="Ding H."/>
            <person name="Giovannoni S.J."/>
            <person name="Moore L.R."/>
            <person name="Chisholm S.W."/>
        </authorList>
    </citation>
    <scope>NUCLEOTIDE SEQUENCE [LARGE SCALE GENOMIC DNA]</scope>
</reference>
<dbReference type="PANTHER" id="PTHR45947:SF11">
    <property type="entry name" value="SLR1508 PROTEIN"/>
    <property type="match status" value="1"/>
</dbReference>
<dbReference type="CDD" id="cd03801">
    <property type="entry name" value="GT4_PimA-like"/>
    <property type="match status" value="1"/>
</dbReference>
<evidence type="ECO:0000259" key="2">
    <source>
        <dbReference type="Pfam" id="PF13439"/>
    </source>
</evidence>
<dbReference type="EMBL" id="JNAJ01000014">
    <property type="protein sequence ID" value="KGF91212.1"/>
    <property type="molecule type" value="Genomic_DNA"/>
</dbReference>
<feature type="domain" description="Glycosyl transferase family 1" evidence="1">
    <location>
        <begin position="196"/>
        <end position="361"/>
    </location>
</feature>
<dbReference type="AlphaFoldDB" id="A0A0A1ZNP4"/>
<dbReference type="Proteomes" id="UP000030491">
    <property type="component" value="Unassembled WGS sequence"/>
</dbReference>
<dbReference type="RefSeq" id="WP_032513991.1">
    <property type="nucleotide sequence ID" value="NZ_JNAJ01000014.1"/>
</dbReference>
<dbReference type="Pfam" id="PF13439">
    <property type="entry name" value="Glyco_transf_4"/>
    <property type="match status" value="1"/>
</dbReference>
<dbReference type="InterPro" id="IPR001296">
    <property type="entry name" value="Glyco_trans_1"/>
</dbReference>
<protein>
    <submittedName>
        <fullName evidence="3">Glycosyltransferase</fullName>
    </submittedName>
</protein>
<accession>A0A0A1ZNP4</accession>
<dbReference type="InterPro" id="IPR028098">
    <property type="entry name" value="Glyco_trans_4-like_N"/>
</dbReference>
<sequence>MVHIAWLGKKSPFCGNVTYGNSTTEELKARGHKISFIHFDNPSSSNSSKPLFLANDPDVSLPYLIKSQVYTIPSPRAEKELRLSLERLKPDIVHASLTLSPLDFRLPELCKEINVPLIGTFHPPFDAKNRNLTASTQQLTYQLYAPSLSKFDKIIIFSEPQKNVLKKLGVPKEKQIIIPNGVDENIWKPFGEKNKKYDQVKNKLGNERIFLYMGRIANEKNIEALLRSWRQTKHNNCKLLIVGDGPMKPTLENSFSNLSKDTLIWWGAELDLETRVAIMQIAEVFFLPSLVEGLSLSLLEAMSTGTACVATDAGADGEVLDKGAGIVISTENVAAQLKTIIPILVEHPSFTKDLGKKARERVIERYTITKNINYLEKVYKSLKENLKTN</sequence>
<organism evidence="3 4">
    <name type="scientific">Prochlorococcus marinus str. MIT 9116</name>
    <dbReference type="NCBI Taxonomy" id="167544"/>
    <lineage>
        <taxon>Bacteria</taxon>
        <taxon>Bacillati</taxon>
        <taxon>Cyanobacteriota</taxon>
        <taxon>Cyanophyceae</taxon>
        <taxon>Synechococcales</taxon>
        <taxon>Prochlorococcaceae</taxon>
        <taxon>Prochlorococcus</taxon>
    </lineage>
</organism>
<name>A0A0A1ZNP4_PROMR</name>
<proteinExistence type="predicted"/>
<evidence type="ECO:0000313" key="4">
    <source>
        <dbReference type="Proteomes" id="UP000030491"/>
    </source>
</evidence>
<dbReference type="Gene3D" id="3.40.50.2000">
    <property type="entry name" value="Glycogen Phosphorylase B"/>
    <property type="match status" value="2"/>
</dbReference>
<evidence type="ECO:0000313" key="3">
    <source>
        <dbReference type="EMBL" id="KGF91212.1"/>
    </source>
</evidence>
<dbReference type="SUPFAM" id="SSF53756">
    <property type="entry name" value="UDP-Glycosyltransferase/glycogen phosphorylase"/>
    <property type="match status" value="1"/>
</dbReference>
<dbReference type="PANTHER" id="PTHR45947">
    <property type="entry name" value="SULFOQUINOVOSYL TRANSFERASE SQD2"/>
    <property type="match status" value="1"/>
</dbReference>
<dbReference type="Pfam" id="PF00534">
    <property type="entry name" value="Glycos_transf_1"/>
    <property type="match status" value="1"/>
</dbReference>
<feature type="domain" description="Glycosyltransferase subfamily 4-like N-terminal" evidence="2">
    <location>
        <begin position="23"/>
        <end position="184"/>
    </location>
</feature>
<dbReference type="GO" id="GO:0016757">
    <property type="term" value="F:glycosyltransferase activity"/>
    <property type="evidence" value="ECO:0007669"/>
    <property type="project" value="InterPro"/>
</dbReference>
<comment type="caution">
    <text evidence="3">The sequence shown here is derived from an EMBL/GenBank/DDBJ whole genome shotgun (WGS) entry which is preliminary data.</text>
</comment>
<dbReference type="OrthoDB" id="9804196at2"/>
<keyword evidence="3" id="KW-0808">Transferase</keyword>
<evidence type="ECO:0000259" key="1">
    <source>
        <dbReference type="Pfam" id="PF00534"/>
    </source>
</evidence>
<dbReference type="InterPro" id="IPR050194">
    <property type="entry name" value="Glycosyltransferase_grp1"/>
</dbReference>
<gene>
    <name evidence="3" type="ORF">EU93_1151</name>
</gene>